<dbReference type="PROSITE" id="PS00194">
    <property type="entry name" value="THIOREDOXIN_1"/>
    <property type="match status" value="2"/>
</dbReference>
<dbReference type="CDD" id="cd02981">
    <property type="entry name" value="PDI_b_family"/>
    <property type="match status" value="1"/>
</dbReference>
<dbReference type="GO" id="GO:0034976">
    <property type="term" value="P:response to endoplasmic reticulum stress"/>
    <property type="evidence" value="ECO:0000318"/>
    <property type="project" value="GO_Central"/>
</dbReference>
<comment type="similarity">
    <text evidence="3 13">Belongs to the protein disulfide isomerase family.</text>
</comment>
<dbReference type="FunFam" id="3.40.30.10:FF:000152">
    <property type="entry name" value="Protein disulfide-isomerase"/>
    <property type="match status" value="1"/>
</dbReference>
<feature type="signal peptide" evidence="14">
    <location>
        <begin position="1"/>
        <end position="23"/>
    </location>
</feature>
<evidence type="ECO:0000256" key="8">
    <source>
        <dbReference type="ARBA" id="ARBA00023157"/>
    </source>
</evidence>
<dbReference type="GO" id="GO:0005783">
    <property type="term" value="C:endoplasmic reticulum"/>
    <property type="evidence" value="ECO:0000318"/>
    <property type="project" value="GO_Central"/>
</dbReference>
<dbReference type="Pfam" id="PF00085">
    <property type="entry name" value="Thioredoxin"/>
    <property type="match status" value="2"/>
</dbReference>
<evidence type="ECO:0000256" key="13">
    <source>
        <dbReference type="RuleBase" id="RU004208"/>
    </source>
</evidence>
<keyword evidence="6" id="KW-0677">Repeat</keyword>
<dbReference type="AlphaFoldDB" id="A0A0K9PQZ5"/>
<name>A0A0K9PQZ5_ZOSMR</name>
<keyword evidence="8 12" id="KW-1015">Disulfide bond</keyword>
<dbReference type="OrthoDB" id="427280at2759"/>
<feature type="domain" description="Thioredoxin" evidence="16">
    <location>
        <begin position="368"/>
        <end position="487"/>
    </location>
</feature>
<keyword evidence="18" id="KW-1185">Reference proteome</keyword>
<dbReference type="EMBL" id="LFYR01000671">
    <property type="protein sequence ID" value="KMZ71498.1"/>
    <property type="molecule type" value="Genomic_DNA"/>
</dbReference>
<dbReference type="FunFam" id="3.40.30.10:FF:000184">
    <property type="entry name" value="Protein disulfide-isomerase"/>
    <property type="match status" value="1"/>
</dbReference>
<feature type="disulfide bond" description="Redox-active" evidence="12">
    <location>
        <begin position="410"/>
        <end position="413"/>
    </location>
</feature>
<evidence type="ECO:0000256" key="10">
    <source>
        <dbReference type="ARBA" id="ARBA00023235"/>
    </source>
</evidence>
<evidence type="ECO:0000256" key="14">
    <source>
        <dbReference type="RuleBase" id="RU361130"/>
    </source>
</evidence>
<keyword evidence="11 12" id="KW-0676">Redox-active center</keyword>
<evidence type="ECO:0000259" key="16">
    <source>
        <dbReference type="PROSITE" id="PS51352"/>
    </source>
</evidence>
<feature type="domain" description="Thioredoxin" evidence="16">
    <location>
        <begin position="27"/>
        <end position="147"/>
    </location>
</feature>
<comment type="catalytic activity">
    <reaction evidence="1 14">
        <text>Catalyzes the rearrangement of -S-S- bonds in proteins.</text>
        <dbReference type="EC" id="5.3.4.1"/>
    </reaction>
</comment>
<keyword evidence="5 14" id="KW-0732">Signal</keyword>
<evidence type="ECO:0000256" key="7">
    <source>
        <dbReference type="ARBA" id="ARBA00022824"/>
    </source>
</evidence>
<dbReference type="OMA" id="FFGMKKD"/>
<evidence type="ECO:0000256" key="3">
    <source>
        <dbReference type="ARBA" id="ARBA00006347"/>
    </source>
</evidence>
<dbReference type="EC" id="5.3.4.1" evidence="4 14"/>
<keyword evidence="10 14" id="KW-0413">Isomerase</keyword>
<evidence type="ECO:0000256" key="9">
    <source>
        <dbReference type="ARBA" id="ARBA00023180"/>
    </source>
</evidence>
<dbReference type="PANTHER" id="PTHR18929:SF132">
    <property type="entry name" value="PROTEIN DISULFIDE-ISOMERASE A3"/>
    <property type="match status" value="1"/>
</dbReference>
<comment type="subcellular location">
    <subcellularLocation>
        <location evidence="2">Endoplasmic reticulum lumen</location>
    </subcellularLocation>
</comment>
<dbReference type="Pfam" id="PF13848">
    <property type="entry name" value="Thioredoxin_6"/>
    <property type="match status" value="1"/>
</dbReference>
<comment type="caution">
    <text evidence="17">The sequence shown here is derived from an EMBL/GenBank/DDBJ whole genome shotgun (WGS) entry which is preliminary data.</text>
</comment>
<dbReference type="GO" id="GO:0006457">
    <property type="term" value="P:protein folding"/>
    <property type="evidence" value="ECO:0000318"/>
    <property type="project" value="GO_Central"/>
</dbReference>
<dbReference type="GO" id="GO:0003756">
    <property type="term" value="F:protein disulfide isomerase activity"/>
    <property type="evidence" value="ECO:0000318"/>
    <property type="project" value="GO_Central"/>
</dbReference>
<evidence type="ECO:0000256" key="11">
    <source>
        <dbReference type="ARBA" id="ARBA00023284"/>
    </source>
</evidence>
<dbReference type="PANTHER" id="PTHR18929">
    <property type="entry name" value="PROTEIN DISULFIDE ISOMERASE"/>
    <property type="match status" value="1"/>
</dbReference>
<dbReference type="PROSITE" id="PS51352">
    <property type="entry name" value="THIOREDOXIN_2"/>
    <property type="match status" value="2"/>
</dbReference>
<keyword evidence="7" id="KW-0256">Endoplasmic reticulum</keyword>
<dbReference type="InterPro" id="IPR005792">
    <property type="entry name" value="Prot_disulphide_isomerase"/>
</dbReference>
<evidence type="ECO:0000313" key="18">
    <source>
        <dbReference type="Proteomes" id="UP000036987"/>
    </source>
</evidence>
<keyword evidence="9" id="KW-0325">Glycoprotein</keyword>
<evidence type="ECO:0000313" key="17">
    <source>
        <dbReference type="EMBL" id="KMZ71498.1"/>
    </source>
</evidence>
<evidence type="ECO:0000256" key="4">
    <source>
        <dbReference type="ARBA" id="ARBA00012723"/>
    </source>
</evidence>
<dbReference type="CDD" id="cd02995">
    <property type="entry name" value="PDI_a_PDI_a'_C"/>
    <property type="match status" value="1"/>
</dbReference>
<accession>A0A0K9PQZ5</accession>
<dbReference type="FunFam" id="3.40.30.10:FF:000150">
    <property type="entry name" value="Protein disulfide-isomerase"/>
    <property type="match status" value="1"/>
</dbReference>
<gene>
    <name evidence="17" type="ORF">ZOSMA_17G00530</name>
</gene>
<dbReference type="STRING" id="29655.A0A0K9PQZ5"/>
<dbReference type="Gene3D" id="3.40.30.10">
    <property type="entry name" value="Glutaredoxin"/>
    <property type="match status" value="4"/>
</dbReference>
<evidence type="ECO:0000256" key="15">
    <source>
        <dbReference type="SAM" id="MobiDB-lite"/>
    </source>
</evidence>
<dbReference type="InterPro" id="IPR005788">
    <property type="entry name" value="PDI_thioredoxin-like_dom"/>
</dbReference>
<dbReference type="PRINTS" id="PR00421">
    <property type="entry name" value="THIOREDOXIN"/>
</dbReference>
<dbReference type="InterPro" id="IPR013766">
    <property type="entry name" value="Thioredoxin_domain"/>
</dbReference>
<feature type="chain" id="PRO_5005393863" description="Protein disulfide-isomerase" evidence="14">
    <location>
        <begin position="24"/>
        <end position="512"/>
    </location>
</feature>
<sequence length="512" mass="57248">MGCRVWISALFCALLLVSNFVTGSEEEKVEDPSTPSHVLTLDSTNFEETIAKHPFIVVEFYAPWCGHCKKLEPEYEKAASDLSKHDPPIVLAKVDANEEANKGLASKYDVSGFPTLKILRNKGDTVQDYNGPREADGIVQYLKKQAGPASSVVSSSEDADNIIDPKKVFIVGVFPEFSGKEFDSFITVAEKMRSDYDFAHTLDAKFLPKGDSKVKGPIVRLLKPFDELFVDLQDFNEDSLEKFIQDASVPLITIYNSDPNNHPFVMKFFNSPVAKALLFVNFTNEHFEEFKSKYNEVAEIYKGKDIGFLMGDLDISQGAFQYFGLKEDQAPLIVVQTTDSQKYLKANIKPLEIKAWLQEYTDGNVKPFKNSEPIPEVNNEPVKVVVGDSLQDIVFDSGKNVLLEFYAPWCGHCQKLIPILEEVAVSFENDLDVVIGKLDATANDFPKEFEVQGYPTIYFSSASGKLTQYEGGRTKEDIIDFINQNKDTAASVESEKVEAETISESESVKDEL</sequence>
<protein>
    <recommendedName>
        <fullName evidence="4 14">Protein disulfide-isomerase</fullName>
        <ecNumber evidence="4 14">5.3.4.1</ecNumber>
    </recommendedName>
</protein>
<evidence type="ECO:0000256" key="12">
    <source>
        <dbReference type="PIRSR" id="PIRSR605792-51"/>
    </source>
</evidence>
<dbReference type="CDD" id="cd02961">
    <property type="entry name" value="PDI_a_family"/>
    <property type="match status" value="1"/>
</dbReference>
<proteinExistence type="inferred from homology"/>
<dbReference type="SUPFAM" id="SSF52833">
    <property type="entry name" value="Thioredoxin-like"/>
    <property type="match status" value="4"/>
</dbReference>
<dbReference type="GO" id="GO:0005788">
    <property type="term" value="C:endoplasmic reticulum lumen"/>
    <property type="evidence" value="ECO:0007669"/>
    <property type="project" value="UniProtKB-SubCell"/>
</dbReference>
<evidence type="ECO:0000256" key="1">
    <source>
        <dbReference type="ARBA" id="ARBA00001182"/>
    </source>
</evidence>
<dbReference type="Proteomes" id="UP000036987">
    <property type="component" value="Unassembled WGS sequence"/>
</dbReference>
<dbReference type="InterPro" id="IPR017937">
    <property type="entry name" value="Thioredoxin_CS"/>
</dbReference>
<evidence type="ECO:0000256" key="2">
    <source>
        <dbReference type="ARBA" id="ARBA00004319"/>
    </source>
</evidence>
<dbReference type="NCBIfam" id="TIGR01126">
    <property type="entry name" value="pdi_dom"/>
    <property type="match status" value="1"/>
</dbReference>
<feature type="disulfide bond" description="Redox-active" evidence="12">
    <location>
        <begin position="65"/>
        <end position="68"/>
    </location>
</feature>
<dbReference type="NCBIfam" id="TIGR01130">
    <property type="entry name" value="ER_PDI_fam"/>
    <property type="match status" value="1"/>
</dbReference>
<evidence type="ECO:0000256" key="5">
    <source>
        <dbReference type="ARBA" id="ARBA00022729"/>
    </source>
</evidence>
<dbReference type="InterPro" id="IPR036249">
    <property type="entry name" value="Thioredoxin-like_sf"/>
</dbReference>
<dbReference type="CDD" id="cd02982">
    <property type="entry name" value="PDI_b'_family"/>
    <property type="match status" value="1"/>
</dbReference>
<feature type="region of interest" description="Disordered" evidence="15">
    <location>
        <begin position="492"/>
        <end position="512"/>
    </location>
</feature>
<organism evidence="17 18">
    <name type="scientific">Zostera marina</name>
    <name type="common">Eelgrass</name>
    <dbReference type="NCBI Taxonomy" id="29655"/>
    <lineage>
        <taxon>Eukaryota</taxon>
        <taxon>Viridiplantae</taxon>
        <taxon>Streptophyta</taxon>
        <taxon>Embryophyta</taxon>
        <taxon>Tracheophyta</taxon>
        <taxon>Spermatophyta</taxon>
        <taxon>Magnoliopsida</taxon>
        <taxon>Liliopsida</taxon>
        <taxon>Zosteraceae</taxon>
        <taxon>Zostera</taxon>
    </lineage>
</organism>
<reference evidence="18" key="1">
    <citation type="journal article" date="2016" name="Nature">
        <title>The genome of the seagrass Zostera marina reveals angiosperm adaptation to the sea.</title>
        <authorList>
            <person name="Olsen J.L."/>
            <person name="Rouze P."/>
            <person name="Verhelst B."/>
            <person name="Lin Y.-C."/>
            <person name="Bayer T."/>
            <person name="Collen J."/>
            <person name="Dattolo E."/>
            <person name="De Paoli E."/>
            <person name="Dittami S."/>
            <person name="Maumus F."/>
            <person name="Michel G."/>
            <person name="Kersting A."/>
            <person name="Lauritano C."/>
            <person name="Lohaus R."/>
            <person name="Toepel M."/>
            <person name="Tonon T."/>
            <person name="Vanneste K."/>
            <person name="Amirebrahimi M."/>
            <person name="Brakel J."/>
            <person name="Bostroem C."/>
            <person name="Chovatia M."/>
            <person name="Grimwood J."/>
            <person name="Jenkins J.W."/>
            <person name="Jueterbock A."/>
            <person name="Mraz A."/>
            <person name="Stam W.T."/>
            <person name="Tice H."/>
            <person name="Bornberg-Bauer E."/>
            <person name="Green P.J."/>
            <person name="Pearson G.A."/>
            <person name="Procaccini G."/>
            <person name="Duarte C.M."/>
            <person name="Schmutz J."/>
            <person name="Reusch T.B.H."/>
            <person name="Van de Peer Y."/>
        </authorList>
    </citation>
    <scope>NUCLEOTIDE SEQUENCE [LARGE SCALE GENOMIC DNA]</scope>
    <source>
        <strain evidence="18">cv. Finnish</strain>
    </source>
</reference>
<evidence type="ECO:0000256" key="6">
    <source>
        <dbReference type="ARBA" id="ARBA00022737"/>
    </source>
</evidence>
<dbReference type="FunFam" id="3.40.30.10:FF:000143">
    <property type="entry name" value="Protein disulfide-isomerase"/>
    <property type="match status" value="1"/>
</dbReference>